<feature type="compositionally biased region" description="Polar residues" evidence="1">
    <location>
        <begin position="644"/>
        <end position="653"/>
    </location>
</feature>
<evidence type="ECO:0000313" key="3">
    <source>
        <dbReference type="Proteomes" id="UP000692954"/>
    </source>
</evidence>
<feature type="region of interest" description="Disordered" evidence="1">
    <location>
        <begin position="495"/>
        <end position="562"/>
    </location>
</feature>
<feature type="compositionally biased region" description="Polar residues" evidence="1">
    <location>
        <begin position="495"/>
        <end position="527"/>
    </location>
</feature>
<sequence length="1030" mass="120513">MNPQKRPAFQLDGIQTANQGGVKQYDSKKDKYLKDFNSNLLKKQKEKGTSRFQTESNRHPNNSSIISLNQSIQFHQRPSIKSNHLNRLYTQNQYPDKSMSPNIQTRLQNIPKNKREGGVSLPKLDSTNSNLQKPVTRSQLLQFLDQIMFAVENVQQIVSQYDNPPREIYQSQPVRQMAKFKIKQEQQTEHSYIQSQIKNKQSYINKANKNTQTPNKQIRANSEICDQQKINKKTTKIKTEFTEESDGTEKRHTRFPNIIQKSQKQKIKKILPENRKNRVQSQVISFSYVNQKENDQIQKENTNKQISSNETQQNSEQSNIIYESSQQNQIKINIDLKNQRQSTPSSSTNLVETQKKQQKSINNSANQLKKTNSNAMIIQIQNKQDQNQSIQQISSNRYSLSDFEDVDQDVLISKSSQQDQQISQKKQDNEKQTPKVNKRSIQIKNQIETNDQDEHHKQLDQKTIELRQNTNEQQCKAQQFQSHLNNEDQEFSNEFLSEQTKPQTKNSSNTKKQQINNLTQKQNSSKKILQINPDPDFYPDDAQQQDKQYDKQNEQYEDSHQNDQIDDKMNQLNEQLNKIDTNFETTEQKLTYQNQQKNPEVQNQSQLIQIQNDQQKSQIPDQKSQKSIKNLEQVESLENKQQFISSDISQGVPQNKEEIQNSKDFRPQSVKQNQDEYSELNSIVNSIYVQPNDFAYQKNNHQTDIQLDKNEEIQTQSQQLNNNQQITQFDNSRKDQIMDKLQNQKLILKNNEDLGESLLINEAQSKNSVNKQERQDIEKKTHLKANFAQSHQVKSDQTGFKFQPKNFQQSGAYSIIFDKTKYKNYNQGKTKIINDCDDEQKSKEQIIDQTEKQWYNVKTHKSLQIIESKQNDENKKTNTKSQILHDKEELDEEFIKMLNKTKKIDQNNQKSDEVKNENVISDKLRRQNSTKKLQQSQVIVNETQGSNNQNQPKEKDNSVLDEDPQNIELNDSQLQKKEQVILVQGNVIENSKMQDESIKQANIQEQNSSQVQPQKIEKLDNKDPEVIDQN</sequence>
<proteinExistence type="predicted"/>
<protein>
    <submittedName>
        <fullName evidence="2">Uncharacterized protein</fullName>
    </submittedName>
</protein>
<feature type="region of interest" description="Disordered" evidence="1">
    <location>
        <begin position="111"/>
        <end position="130"/>
    </location>
</feature>
<dbReference type="AlphaFoldDB" id="A0A8S1MZ71"/>
<feature type="compositionally biased region" description="Basic and acidic residues" evidence="1">
    <location>
        <begin position="655"/>
        <end position="666"/>
    </location>
</feature>
<feature type="compositionally biased region" description="Low complexity" evidence="1">
    <location>
        <begin position="305"/>
        <end position="317"/>
    </location>
</feature>
<feature type="compositionally biased region" description="Polar residues" evidence="1">
    <location>
        <begin position="339"/>
        <end position="352"/>
    </location>
</feature>
<name>A0A8S1MZ71_9CILI</name>
<feature type="compositionally biased region" description="Basic and acidic residues" evidence="1">
    <location>
        <begin position="906"/>
        <end position="925"/>
    </location>
</feature>
<feature type="region of interest" description="Disordered" evidence="1">
    <location>
        <begin position="338"/>
        <end position="361"/>
    </location>
</feature>
<feature type="region of interest" description="Disordered" evidence="1">
    <location>
        <begin position="1"/>
        <end position="25"/>
    </location>
</feature>
<feature type="region of interest" description="Disordered" evidence="1">
    <location>
        <begin position="644"/>
        <end position="673"/>
    </location>
</feature>
<gene>
    <name evidence="2" type="ORF">PSON_ATCC_30995.1.T0430143</name>
</gene>
<dbReference type="OrthoDB" id="310438at2759"/>
<evidence type="ECO:0000256" key="1">
    <source>
        <dbReference type="SAM" id="MobiDB-lite"/>
    </source>
</evidence>
<feature type="compositionally biased region" description="Polar residues" evidence="1">
    <location>
        <begin position="439"/>
        <end position="449"/>
    </location>
</feature>
<comment type="caution">
    <text evidence="2">The sequence shown here is derived from an EMBL/GenBank/DDBJ whole genome shotgun (WGS) entry which is preliminary data.</text>
</comment>
<accession>A0A8S1MZ71</accession>
<reference evidence="2" key="1">
    <citation type="submission" date="2021-01" db="EMBL/GenBank/DDBJ databases">
        <authorList>
            <consortium name="Genoscope - CEA"/>
            <person name="William W."/>
        </authorList>
    </citation>
    <scope>NUCLEOTIDE SEQUENCE</scope>
</reference>
<feature type="region of interest" description="Disordered" evidence="1">
    <location>
        <begin position="414"/>
        <end position="456"/>
    </location>
</feature>
<feature type="compositionally biased region" description="Low complexity" evidence="1">
    <location>
        <begin position="414"/>
        <end position="424"/>
    </location>
</feature>
<keyword evidence="3" id="KW-1185">Reference proteome</keyword>
<feature type="compositionally biased region" description="Polar residues" evidence="1">
    <location>
        <begin position="1002"/>
        <end position="1013"/>
    </location>
</feature>
<feature type="region of interest" description="Disordered" evidence="1">
    <location>
        <begin position="41"/>
        <end position="64"/>
    </location>
</feature>
<organism evidence="2 3">
    <name type="scientific">Paramecium sonneborni</name>
    <dbReference type="NCBI Taxonomy" id="65129"/>
    <lineage>
        <taxon>Eukaryota</taxon>
        <taxon>Sar</taxon>
        <taxon>Alveolata</taxon>
        <taxon>Ciliophora</taxon>
        <taxon>Intramacronucleata</taxon>
        <taxon>Oligohymenophorea</taxon>
        <taxon>Peniculida</taxon>
        <taxon>Parameciidae</taxon>
        <taxon>Paramecium</taxon>
    </lineage>
</organism>
<feature type="region of interest" description="Disordered" evidence="1">
    <location>
        <begin position="906"/>
        <end position="961"/>
    </location>
</feature>
<feature type="region of interest" description="Disordered" evidence="1">
    <location>
        <begin position="866"/>
        <end position="885"/>
    </location>
</feature>
<evidence type="ECO:0000313" key="2">
    <source>
        <dbReference type="EMBL" id="CAD8082343.1"/>
    </source>
</evidence>
<feature type="compositionally biased region" description="Polar residues" evidence="1">
    <location>
        <begin position="930"/>
        <end position="951"/>
    </location>
</feature>
<dbReference type="Proteomes" id="UP000692954">
    <property type="component" value="Unassembled WGS sequence"/>
</dbReference>
<feature type="region of interest" description="Disordered" evidence="1">
    <location>
        <begin position="294"/>
        <end position="317"/>
    </location>
</feature>
<dbReference type="EMBL" id="CAJJDN010000043">
    <property type="protein sequence ID" value="CAD8082343.1"/>
    <property type="molecule type" value="Genomic_DNA"/>
</dbReference>
<feature type="compositionally biased region" description="Basic and acidic residues" evidence="1">
    <location>
        <begin position="547"/>
        <end position="562"/>
    </location>
</feature>
<feature type="compositionally biased region" description="Basic and acidic residues" evidence="1">
    <location>
        <begin position="1015"/>
        <end position="1030"/>
    </location>
</feature>
<feature type="region of interest" description="Disordered" evidence="1">
    <location>
        <begin position="1002"/>
        <end position="1030"/>
    </location>
</feature>